<dbReference type="EMBL" id="BMWG01000025">
    <property type="protein sequence ID" value="GGZ56718.1"/>
    <property type="molecule type" value="Genomic_DNA"/>
</dbReference>
<keyword evidence="3" id="KW-1185">Reference proteome</keyword>
<dbReference type="InterPro" id="IPR026496">
    <property type="entry name" value="GRASP_targ"/>
</dbReference>
<protein>
    <recommendedName>
        <fullName evidence="4">ATP-grasp-modified RiPP</fullName>
    </recommendedName>
</protein>
<name>A0A918V257_9ACTN</name>
<dbReference type="Proteomes" id="UP000630936">
    <property type="component" value="Unassembled WGS sequence"/>
</dbReference>
<evidence type="ECO:0000256" key="1">
    <source>
        <dbReference type="SAM" id="MobiDB-lite"/>
    </source>
</evidence>
<sequence length="96" mass="10148">MSLLLERVPSLSHEIATEPAGPAETRPFGLDSLTNPVPVTGRRPVLTVDPVTQLSLVDGLSAGAHPTMSKTSCNTESDGKDAIAVDTDQNDDEYDD</sequence>
<evidence type="ECO:0000313" key="2">
    <source>
        <dbReference type="EMBL" id="GGZ56718.1"/>
    </source>
</evidence>
<evidence type="ECO:0008006" key="4">
    <source>
        <dbReference type="Google" id="ProtNLM"/>
    </source>
</evidence>
<reference evidence="2" key="2">
    <citation type="submission" date="2020-09" db="EMBL/GenBank/DDBJ databases">
        <authorList>
            <person name="Sun Q."/>
            <person name="Ohkuma M."/>
        </authorList>
    </citation>
    <scope>NUCLEOTIDE SEQUENCE</scope>
    <source>
        <strain evidence="2">JCM 4988</strain>
    </source>
</reference>
<feature type="region of interest" description="Disordered" evidence="1">
    <location>
        <begin position="1"/>
        <end position="31"/>
    </location>
</feature>
<evidence type="ECO:0000313" key="3">
    <source>
        <dbReference type="Proteomes" id="UP000630936"/>
    </source>
</evidence>
<organism evidence="2 3">
    <name type="scientific">Streptomyces inusitatus</name>
    <dbReference type="NCBI Taxonomy" id="68221"/>
    <lineage>
        <taxon>Bacteria</taxon>
        <taxon>Bacillati</taxon>
        <taxon>Actinomycetota</taxon>
        <taxon>Actinomycetes</taxon>
        <taxon>Kitasatosporales</taxon>
        <taxon>Streptomycetaceae</taxon>
        <taxon>Streptomyces</taxon>
    </lineage>
</organism>
<reference evidence="2" key="1">
    <citation type="journal article" date="2014" name="Int. J. Syst. Evol. Microbiol.">
        <title>Complete genome sequence of Corynebacterium casei LMG S-19264T (=DSM 44701T), isolated from a smear-ripened cheese.</title>
        <authorList>
            <consortium name="US DOE Joint Genome Institute (JGI-PGF)"/>
            <person name="Walter F."/>
            <person name="Albersmeier A."/>
            <person name="Kalinowski J."/>
            <person name="Ruckert C."/>
        </authorList>
    </citation>
    <scope>NUCLEOTIDE SEQUENCE</scope>
    <source>
        <strain evidence="2">JCM 4988</strain>
    </source>
</reference>
<dbReference type="NCBIfam" id="TIGR04186">
    <property type="entry name" value="GRASP_targ"/>
    <property type="match status" value="1"/>
</dbReference>
<accession>A0A918V257</accession>
<dbReference type="RefSeq" id="WP_190126257.1">
    <property type="nucleotide sequence ID" value="NZ_BMWG01000025.1"/>
</dbReference>
<feature type="region of interest" description="Disordered" evidence="1">
    <location>
        <begin position="62"/>
        <end position="96"/>
    </location>
</feature>
<dbReference type="AlphaFoldDB" id="A0A918V257"/>
<comment type="caution">
    <text evidence="2">The sequence shown here is derived from an EMBL/GenBank/DDBJ whole genome shotgun (WGS) entry which is preliminary data.</text>
</comment>
<proteinExistence type="predicted"/>
<gene>
    <name evidence="2" type="ORF">GCM10010387_58410</name>
</gene>